<dbReference type="InParanoid" id="F6HAT7"/>
<accession>F6HAT7</accession>
<proteinExistence type="predicted"/>
<name>F6HAT7_VITVI</name>
<dbReference type="HOGENOM" id="CLU_3417734_0_0_1"/>
<reference evidence="2" key="1">
    <citation type="journal article" date="2007" name="Nature">
        <title>The grapevine genome sequence suggests ancestral hexaploidization in major angiosperm phyla.</title>
        <authorList>
            <consortium name="The French-Italian Public Consortium for Grapevine Genome Characterization."/>
            <person name="Jaillon O."/>
            <person name="Aury J.-M."/>
            <person name="Noel B."/>
            <person name="Policriti A."/>
            <person name="Clepet C."/>
            <person name="Casagrande A."/>
            <person name="Choisne N."/>
            <person name="Aubourg S."/>
            <person name="Vitulo N."/>
            <person name="Jubin C."/>
            <person name="Vezzi A."/>
            <person name="Legeai F."/>
            <person name="Hugueney P."/>
            <person name="Dasilva C."/>
            <person name="Horner D."/>
            <person name="Mica E."/>
            <person name="Jublot D."/>
            <person name="Poulain J."/>
            <person name="Bruyere C."/>
            <person name="Billault A."/>
            <person name="Segurens B."/>
            <person name="Gouyvenoux M."/>
            <person name="Ugarte E."/>
            <person name="Cattonaro F."/>
            <person name="Anthouard V."/>
            <person name="Vico V."/>
            <person name="Del Fabbro C."/>
            <person name="Alaux M."/>
            <person name="Di Gaspero G."/>
            <person name="Dumas V."/>
            <person name="Felice N."/>
            <person name="Paillard S."/>
            <person name="Juman I."/>
            <person name="Moroldo M."/>
            <person name="Scalabrin S."/>
            <person name="Canaguier A."/>
            <person name="Le Clainche I."/>
            <person name="Malacrida G."/>
            <person name="Durand E."/>
            <person name="Pesole G."/>
            <person name="Laucou V."/>
            <person name="Chatelet P."/>
            <person name="Merdinoglu D."/>
            <person name="Delledonne M."/>
            <person name="Pezzotti M."/>
            <person name="Lecharny A."/>
            <person name="Scarpelli C."/>
            <person name="Artiguenave F."/>
            <person name="Pe M.E."/>
            <person name="Valle G."/>
            <person name="Morgante M."/>
            <person name="Caboche M."/>
            <person name="Adam-Blondon A.-F."/>
            <person name="Weissenbach J."/>
            <person name="Quetier F."/>
            <person name="Wincker P."/>
        </authorList>
    </citation>
    <scope>NUCLEOTIDE SEQUENCE [LARGE SCALE GENOMIC DNA]</scope>
    <source>
        <strain evidence="2">cv. Pinot noir / PN40024</strain>
    </source>
</reference>
<dbReference type="PaxDb" id="29760-VIT_16s0022g00950.t01"/>
<protein>
    <submittedName>
        <fullName evidence="1">Uncharacterized protein</fullName>
    </submittedName>
</protein>
<evidence type="ECO:0000313" key="2">
    <source>
        <dbReference type="Proteomes" id="UP000009183"/>
    </source>
</evidence>
<dbReference type="EMBL" id="FN595506">
    <property type="protein sequence ID" value="CCB49311.1"/>
    <property type="molecule type" value="Genomic_DNA"/>
</dbReference>
<keyword evidence="2" id="KW-1185">Reference proteome</keyword>
<organism evidence="1 2">
    <name type="scientific">Vitis vinifera</name>
    <name type="common">Grape</name>
    <dbReference type="NCBI Taxonomy" id="29760"/>
    <lineage>
        <taxon>Eukaryota</taxon>
        <taxon>Viridiplantae</taxon>
        <taxon>Streptophyta</taxon>
        <taxon>Embryophyta</taxon>
        <taxon>Tracheophyta</taxon>
        <taxon>Spermatophyta</taxon>
        <taxon>Magnoliopsida</taxon>
        <taxon>eudicotyledons</taxon>
        <taxon>Gunneridae</taxon>
        <taxon>Pentapetalae</taxon>
        <taxon>rosids</taxon>
        <taxon>Vitales</taxon>
        <taxon>Vitaceae</taxon>
        <taxon>Viteae</taxon>
        <taxon>Vitis</taxon>
    </lineage>
</organism>
<sequence length="26" mass="2915">MLSQCTIEASTWEQPLSTCTLSLDEK</sequence>
<gene>
    <name evidence="1" type="ordered locus">VIT_16s0022g00950</name>
</gene>
<dbReference type="Proteomes" id="UP000009183">
    <property type="component" value="Chromosome 16"/>
</dbReference>
<evidence type="ECO:0000313" key="1">
    <source>
        <dbReference type="EMBL" id="CCB49311.1"/>
    </source>
</evidence>
<dbReference type="AlphaFoldDB" id="F6HAT7"/>